<evidence type="ECO:0000313" key="3">
    <source>
        <dbReference type="Proteomes" id="UP001605036"/>
    </source>
</evidence>
<comment type="caution">
    <text evidence="2">The sequence shown here is derived from an EMBL/GenBank/DDBJ whole genome shotgun (WGS) entry which is preliminary data.</text>
</comment>
<reference evidence="2 3" key="1">
    <citation type="submission" date="2024-09" db="EMBL/GenBank/DDBJ databases">
        <title>Chromosome-scale assembly of Riccia fluitans.</title>
        <authorList>
            <person name="Paukszto L."/>
            <person name="Sawicki J."/>
            <person name="Karawczyk K."/>
            <person name="Piernik-Szablinska J."/>
            <person name="Szczecinska M."/>
            <person name="Mazdziarz M."/>
        </authorList>
    </citation>
    <scope>NUCLEOTIDE SEQUENCE [LARGE SCALE GENOMIC DNA]</scope>
    <source>
        <strain evidence="2">Rf_01</strain>
        <tissue evidence="2">Aerial parts of the thallus</tissue>
    </source>
</reference>
<accession>A0ABD1Z1S6</accession>
<proteinExistence type="predicted"/>
<evidence type="ECO:0000313" key="2">
    <source>
        <dbReference type="EMBL" id="KAL2641742.1"/>
    </source>
</evidence>
<gene>
    <name evidence="2" type="ORF">R1flu_009329</name>
</gene>
<dbReference type="EMBL" id="JBHFFA010000002">
    <property type="protein sequence ID" value="KAL2641742.1"/>
    <property type="molecule type" value="Genomic_DNA"/>
</dbReference>
<keyword evidence="3" id="KW-1185">Reference proteome</keyword>
<feature type="region of interest" description="Disordered" evidence="1">
    <location>
        <begin position="1"/>
        <end position="30"/>
    </location>
</feature>
<organism evidence="2 3">
    <name type="scientific">Riccia fluitans</name>
    <dbReference type="NCBI Taxonomy" id="41844"/>
    <lineage>
        <taxon>Eukaryota</taxon>
        <taxon>Viridiplantae</taxon>
        <taxon>Streptophyta</taxon>
        <taxon>Embryophyta</taxon>
        <taxon>Marchantiophyta</taxon>
        <taxon>Marchantiopsida</taxon>
        <taxon>Marchantiidae</taxon>
        <taxon>Marchantiales</taxon>
        <taxon>Ricciaceae</taxon>
        <taxon>Riccia</taxon>
    </lineage>
</organism>
<dbReference type="Proteomes" id="UP001605036">
    <property type="component" value="Unassembled WGS sequence"/>
</dbReference>
<evidence type="ECO:0000256" key="1">
    <source>
        <dbReference type="SAM" id="MobiDB-lite"/>
    </source>
</evidence>
<protein>
    <submittedName>
        <fullName evidence="2">Uncharacterized protein</fullName>
    </submittedName>
</protein>
<sequence length="78" mass="8407">MLNNWKKGKPFFGEKPFGKGGKSQPTCEGAEADTVEELPLEILVDHGQASEDACFQGFDANSTTKLLVATVHEGVELL</sequence>
<dbReference type="AlphaFoldDB" id="A0ABD1Z1S6"/>
<name>A0ABD1Z1S6_9MARC</name>